<sequence length="261" mass="28795">MLCLFFDSYKLLESERGVRCVPPLAIIWLTDRLVGSKRSLVRSSSLRIAMDLANGRHGAPNGGVAAGAEETVVRRKKQVELVREAIHGLLDERRRDCQGEEKGLAARQQLQEEEEGLLSSLLTKLDALEGDPDSGISEPRSLHPNHQPRKGESSDEEVGLADVAKDLNKIKRQNTVTHLLLGAVIILTAVWQVNEVSFLLWVQRKLSNPFKSLGDMIKSSLTLKGRKPMIESSPLPPVGVPDISRADLPMLVIGSTEDMDR</sequence>
<evidence type="ECO:0000313" key="3">
    <source>
        <dbReference type="Proteomes" id="UP000244336"/>
    </source>
</evidence>
<proteinExistence type="predicted"/>
<dbReference type="PANTHER" id="PTHR35280:SF1">
    <property type="entry name" value="F17L21.9"/>
    <property type="match status" value="1"/>
</dbReference>
<dbReference type="STRING" id="1504633.A0A2T7F6U7"/>
<dbReference type="PANTHER" id="PTHR35280">
    <property type="entry name" value="F17L21.9"/>
    <property type="match status" value="1"/>
</dbReference>
<evidence type="ECO:0000313" key="2">
    <source>
        <dbReference type="EMBL" id="PUZ75803.1"/>
    </source>
</evidence>
<organism evidence="2 3">
    <name type="scientific">Panicum hallii var. hallii</name>
    <dbReference type="NCBI Taxonomy" id="1504633"/>
    <lineage>
        <taxon>Eukaryota</taxon>
        <taxon>Viridiplantae</taxon>
        <taxon>Streptophyta</taxon>
        <taxon>Embryophyta</taxon>
        <taxon>Tracheophyta</taxon>
        <taxon>Spermatophyta</taxon>
        <taxon>Magnoliopsida</taxon>
        <taxon>Liliopsida</taxon>
        <taxon>Poales</taxon>
        <taxon>Poaceae</taxon>
        <taxon>PACMAD clade</taxon>
        <taxon>Panicoideae</taxon>
        <taxon>Panicodae</taxon>
        <taxon>Paniceae</taxon>
        <taxon>Panicinae</taxon>
        <taxon>Panicum</taxon>
        <taxon>Panicum sect. Panicum</taxon>
    </lineage>
</organism>
<reference evidence="2 3" key="1">
    <citation type="submission" date="2018-04" db="EMBL/GenBank/DDBJ databases">
        <title>WGS assembly of Panicum hallii var. hallii HAL2.</title>
        <authorList>
            <person name="Lovell J."/>
            <person name="Jenkins J."/>
            <person name="Lowry D."/>
            <person name="Mamidi S."/>
            <person name="Sreedasyam A."/>
            <person name="Weng X."/>
            <person name="Barry K."/>
            <person name="Bonette J."/>
            <person name="Campitelli B."/>
            <person name="Daum C."/>
            <person name="Gordon S."/>
            <person name="Gould B."/>
            <person name="Lipzen A."/>
            <person name="MacQueen A."/>
            <person name="Palacio-Mejia J."/>
            <person name="Plott C."/>
            <person name="Shakirov E."/>
            <person name="Shu S."/>
            <person name="Yoshinaga Y."/>
            <person name="Zane M."/>
            <person name="Rokhsar D."/>
            <person name="Grimwood J."/>
            <person name="Schmutz J."/>
            <person name="Juenger T."/>
        </authorList>
    </citation>
    <scope>NUCLEOTIDE SEQUENCE [LARGE SCALE GENOMIC DNA]</scope>
    <source>
        <strain evidence="3">cv. HAL2</strain>
    </source>
</reference>
<gene>
    <name evidence="2" type="ORF">GQ55_1G236400</name>
</gene>
<dbReference type="Proteomes" id="UP000244336">
    <property type="component" value="Chromosome 1"/>
</dbReference>
<feature type="region of interest" description="Disordered" evidence="1">
    <location>
        <begin position="129"/>
        <end position="158"/>
    </location>
</feature>
<evidence type="ECO:0000256" key="1">
    <source>
        <dbReference type="SAM" id="MobiDB-lite"/>
    </source>
</evidence>
<keyword evidence="3" id="KW-1185">Reference proteome</keyword>
<protein>
    <submittedName>
        <fullName evidence="2">Uncharacterized protein</fullName>
    </submittedName>
</protein>
<dbReference type="AlphaFoldDB" id="A0A2T7F6U7"/>
<dbReference type="EMBL" id="CM009749">
    <property type="protein sequence ID" value="PUZ75803.1"/>
    <property type="molecule type" value="Genomic_DNA"/>
</dbReference>
<accession>A0A2T7F6U7</accession>
<dbReference type="OrthoDB" id="782808at2759"/>
<dbReference type="Gramene" id="PUZ75803">
    <property type="protein sequence ID" value="PUZ75803"/>
    <property type="gene ID" value="GQ55_1G236400"/>
</dbReference>
<name>A0A2T7F6U7_9POAL</name>